<dbReference type="SUPFAM" id="SSF52540">
    <property type="entry name" value="P-loop containing nucleoside triphosphate hydrolases"/>
    <property type="match status" value="1"/>
</dbReference>
<accession>A0A5J4FV62</accession>
<evidence type="ECO:0000259" key="1">
    <source>
        <dbReference type="Pfam" id="PF12705"/>
    </source>
</evidence>
<dbReference type="SUPFAM" id="SSF52980">
    <property type="entry name" value="Restriction endonuclease-like"/>
    <property type="match status" value="1"/>
</dbReference>
<name>A0A5J4FV62_9FLAO</name>
<dbReference type="Pfam" id="PF12705">
    <property type="entry name" value="PDDEXK_1"/>
    <property type="match status" value="1"/>
</dbReference>
<dbReference type="Proteomes" id="UP000326994">
    <property type="component" value="Unassembled WGS sequence"/>
</dbReference>
<proteinExistence type="predicted"/>
<protein>
    <recommendedName>
        <fullName evidence="1">PD-(D/E)XK endonuclease-like domain-containing protein</fullName>
    </recommendedName>
</protein>
<organism evidence="2 3">
    <name type="scientific">Patiriisocius marinistellae</name>
    <dbReference type="NCBI Taxonomy" id="2494560"/>
    <lineage>
        <taxon>Bacteria</taxon>
        <taxon>Pseudomonadati</taxon>
        <taxon>Bacteroidota</taxon>
        <taxon>Flavobacteriia</taxon>
        <taxon>Flavobacteriales</taxon>
        <taxon>Flavobacteriaceae</taxon>
        <taxon>Patiriisocius</taxon>
    </lineage>
</organism>
<evidence type="ECO:0000313" key="3">
    <source>
        <dbReference type="Proteomes" id="UP000326994"/>
    </source>
</evidence>
<evidence type="ECO:0000313" key="2">
    <source>
        <dbReference type="EMBL" id="GEQ84954.1"/>
    </source>
</evidence>
<comment type="caution">
    <text evidence="2">The sequence shown here is derived from an EMBL/GenBank/DDBJ whole genome shotgun (WGS) entry which is preliminary data.</text>
</comment>
<sequence>MQSFLEDSLKYLQSKHGSIENLTIIMPSKRSGGFLLNYIKKHSKKTVFAPRIISIETFIEYLSGINIIDTTTLLFKSYQVYLTLDTIKEKESFDSYSNWASTLLGDFNEIDRYLIEQKPFFNYLSDIQDINHWYLKEDKTPLIEKYLAFWSSLDDFYTKLTTQLLKEKTAYQGLVYRKASENCEEYLNTNLEKKHVFLGFNALNSAEQNIVQTLIKNSKNEIIWDTDNYFFEDYGHSASLFLRSYKKKWDYYQNKTFSFINDYYTKEKKIDIISTQKNIGQVKYIGKLLSTFSLQELEKTAIILADEQLLLPLLHSLPANVQDVNITMGVPVKNLPFAIFFELLLQIKITETSVYYYKDVASLLNHPFLHKIIPTATKYISEVKMSNATHISVEDILKGIGESTSVSIVNAIFKPWKTTQEAITNCLLLIDNIKEFKHTKLDSLALFELHAIFSKIEVLNNEYPYLKTIKTIQQFYNELITTTTIDYQGDAYNGLQIMGVLESRVLDFENIIITSVNEGILPSGKSNASFITYDLKSHYGLPKYTEKDAIYTYHFTHMLQRAKNITLLYNTHSEGMNAGEKSRFITQLEIDNLPNHTINHYNVAPKITIGKKQLKSVNKTPDVINRLKEIAAKGFSPSALTNYIRNPIDFYFQSILKIREIDEVEETVAANTLGTIIHDTLEILYTPLKGSLLTSEILKTLKKEIHPEVTKQFKKTFEGGDFTKGKNLLIFEVAKKYVSNFIDFEIKDIQAGNEIMIIQLEEKLKAPIIVPELDFPIYIGGKVDRVDSYNGTLRIIDYKTGKVNQGDIEIINWEDLTDDYSYSKAFQVLAYALMYNHKKTITNTEAGIISFKNLGAGFLKFGTKEKSRGPKNQVITQEILTLFEEQLVSLITEICNPNNPFIEKEL</sequence>
<dbReference type="InterPro" id="IPR011604">
    <property type="entry name" value="PDDEXK-like_dom_sf"/>
</dbReference>
<dbReference type="OrthoDB" id="9762792at2"/>
<dbReference type="InterPro" id="IPR027417">
    <property type="entry name" value="P-loop_NTPase"/>
</dbReference>
<dbReference type="Gene3D" id="3.90.320.10">
    <property type="match status" value="1"/>
</dbReference>
<dbReference type="EMBL" id="BKCF01000001">
    <property type="protein sequence ID" value="GEQ84954.1"/>
    <property type="molecule type" value="Genomic_DNA"/>
</dbReference>
<keyword evidence="3" id="KW-1185">Reference proteome</keyword>
<feature type="domain" description="PD-(D/E)XK endonuclease-like" evidence="1">
    <location>
        <begin position="635"/>
        <end position="901"/>
    </location>
</feature>
<gene>
    <name evidence="2" type="ORF">ULMS_04620</name>
</gene>
<dbReference type="AlphaFoldDB" id="A0A5J4FV62"/>
<dbReference type="InterPro" id="IPR011335">
    <property type="entry name" value="Restrct_endonuc-II-like"/>
</dbReference>
<dbReference type="InterPro" id="IPR038726">
    <property type="entry name" value="PDDEXK_AddAB-type"/>
</dbReference>
<reference evidence="2 3" key="1">
    <citation type="submission" date="2019-08" db="EMBL/GenBank/DDBJ databases">
        <title>Ulvibacter marinistellae sp. nov., isolated from a starfish, Patiria pectinifera.</title>
        <authorList>
            <person name="Kawano K."/>
            <person name="Ushijima N."/>
            <person name="Kihara M."/>
            <person name="Itoh H."/>
        </authorList>
    </citation>
    <scope>NUCLEOTIDE SEQUENCE [LARGE SCALE GENOMIC DNA]</scope>
    <source>
        <strain evidence="2 3">KK4</strain>
    </source>
</reference>